<reference evidence="3 4" key="1">
    <citation type="submission" date="2019-05" db="EMBL/GenBank/DDBJ databases">
        <authorList>
            <person name="Qu J.-H."/>
        </authorList>
    </citation>
    <scope>NUCLEOTIDE SEQUENCE [LARGE SCALE GENOMIC DNA]</scope>
    <source>
        <strain evidence="3 4">T17</strain>
    </source>
</reference>
<dbReference type="InterPro" id="IPR020103">
    <property type="entry name" value="PsdUridine_synth_cat_dom_sf"/>
</dbReference>
<feature type="domain" description="Pseudouridine synthase RsuA/RluA-like" evidence="2">
    <location>
        <begin position="11"/>
        <end position="159"/>
    </location>
</feature>
<dbReference type="EMBL" id="VCEJ01000002">
    <property type="protein sequence ID" value="TLV04023.1"/>
    <property type="molecule type" value="Genomic_DNA"/>
</dbReference>
<dbReference type="AlphaFoldDB" id="A0A5R9L634"/>
<protein>
    <submittedName>
        <fullName evidence="3">Pseudouridylate synthase</fullName>
    </submittedName>
</protein>
<keyword evidence="4" id="KW-1185">Reference proteome</keyword>
<dbReference type="Proteomes" id="UP000306402">
    <property type="component" value="Unassembled WGS sequence"/>
</dbReference>
<proteinExistence type="predicted"/>
<evidence type="ECO:0000256" key="1">
    <source>
        <dbReference type="ARBA" id="ARBA00023235"/>
    </source>
</evidence>
<evidence type="ECO:0000313" key="3">
    <source>
        <dbReference type="EMBL" id="TLV04023.1"/>
    </source>
</evidence>
<organism evidence="3 4">
    <name type="scientific">Dyadobacter luticola</name>
    <dbReference type="NCBI Taxonomy" id="1979387"/>
    <lineage>
        <taxon>Bacteria</taxon>
        <taxon>Pseudomonadati</taxon>
        <taxon>Bacteroidota</taxon>
        <taxon>Cytophagia</taxon>
        <taxon>Cytophagales</taxon>
        <taxon>Spirosomataceae</taxon>
        <taxon>Dyadobacter</taxon>
    </lineage>
</organism>
<dbReference type="GO" id="GO:0000455">
    <property type="term" value="P:enzyme-directed rRNA pseudouridine synthesis"/>
    <property type="evidence" value="ECO:0007669"/>
    <property type="project" value="TreeGrafter"/>
</dbReference>
<gene>
    <name evidence="3" type="ORF">FEN17_01820</name>
</gene>
<evidence type="ECO:0000313" key="4">
    <source>
        <dbReference type="Proteomes" id="UP000306402"/>
    </source>
</evidence>
<dbReference type="OrthoDB" id="9807829at2"/>
<dbReference type="InterPro" id="IPR050188">
    <property type="entry name" value="RluA_PseudoU_synthase"/>
</dbReference>
<dbReference type="Gene3D" id="3.30.2350.10">
    <property type="entry name" value="Pseudouridine synthase"/>
    <property type="match status" value="1"/>
</dbReference>
<accession>A0A5R9L634</accession>
<dbReference type="Pfam" id="PF00849">
    <property type="entry name" value="PseudoU_synth_2"/>
    <property type="match status" value="1"/>
</dbReference>
<dbReference type="SUPFAM" id="SSF55120">
    <property type="entry name" value="Pseudouridine synthase"/>
    <property type="match status" value="1"/>
</dbReference>
<keyword evidence="1" id="KW-0413">Isomerase</keyword>
<dbReference type="InterPro" id="IPR006145">
    <property type="entry name" value="PsdUridine_synth_RsuA/RluA"/>
</dbReference>
<dbReference type="GO" id="GO:0003723">
    <property type="term" value="F:RNA binding"/>
    <property type="evidence" value="ECO:0007669"/>
    <property type="project" value="InterPro"/>
</dbReference>
<dbReference type="PANTHER" id="PTHR21600:SF56">
    <property type="entry name" value="TRNA PSEUDOURIDINE SYNTHASE C"/>
    <property type="match status" value="1"/>
</dbReference>
<dbReference type="GO" id="GO:0009982">
    <property type="term" value="F:pseudouridine synthase activity"/>
    <property type="evidence" value="ECO:0007669"/>
    <property type="project" value="InterPro"/>
</dbReference>
<dbReference type="PANTHER" id="PTHR21600">
    <property type="entry name" value="MITOCHONDRIAL RNA PSEUDOURIDINE SYNTHASE"/>
    <property type="match status" value="1"/>
</dbReference>
<comment type="caution">
    <text evidence="3">The sequence shown here is derived from an EMBL/GenBank/DDBJ whole genome shotgun (WGS) entry which is preliminary data.</text>
</comment>
<sequence length="230" mass="26318">MLPIIYQDEFLVAINKPHGLLVHRSFIANDTDQFAVQMLRDQLGRKVYPVHRLDRKTGGVLLFALNEEVNSLMQQQFQEGNVQKTYHAVVRGFTESEGFIDYPLKKEDGTSQEALTNYRTLKHAEVPFAVGKHPTSRYSLVELKPTTGRMHQLRKHMAHILHPIIGDRPHGCNKQNKYFKEQLNMDTMLLHASQLAFRHPVNNAPVMIAAPIQSEFSRMLDLLDLAPLSI</sequence>
<evidence type="ECO:0000259" key="2">
    <source>
        <dbReference type="Pfam" id="PF00849"/>
    </source>
</evidence>
<dbReference type="GO" id="GO:0140098">
    <property type="term" value="F:catalytic activity, acting on RNA"/>
    <property type="evidence" value="ECO:0007669"/>
    <property type="project" value="UniProtKB-ARBA"/>
</dbReference>
<name>A0A5R9L634_9BACT</name>